<gene>
    <name evidence="1" type="ORF">MKW94_012739</name>
</gene>
<dbReference type="PANTHER" id="PTHR35754">
    <property type="entry name" value="ATP SYNTHASE SUBUNIT B"/>
    <property type="match status" value="1"/>
</dbReference>
<protein>
    <submittedName>
        <fullName evidence="1">Uncharacterized protein</fullName>
    </submittedName>
</protein>
<proteinExistence type="predicted"/>
<dbReference type="PANTHER" id="PTHR35754:SF2">
    <property type="entry name" value="ATP SYNTHASE SUBUNIT B"/>
    <property type="match status" value="1"/>
</dbReference>
<dbReference type="AlphaFoldDB" id="A0AA41W0E8"/>
<comment type="caution">
    <text evidence="1">The sequence shown here is derived from an EMBL/GenBank/DDBJ whole genome shotgun (WGS) entry which is preliminary data.</text>
</comment>
<sequence length="151" mass="17654">VLIEDVMRAIHLKSFDYRVLNLLLYQLRRMKVNDLHMEFLSVSEFLVEVSDDLFDYEDDVVENSFNILRMFVGIYGASKAPSMLAQCITEAEEKYVRLSKTLEENLSSYCWQRCEEATREGGKNSLHSFGTWHIPTVISDEDLYRLNITQN</sequence>
<accession>A0AA41W0E8</accession>
<organism evidence="1 2">
    <name type="scientific">Papaver nudicaule</name>
    <name type="common">Iceland poppy</name>
    <dbReference type="NCBI Taxonomy" id="74823"/>
    <lineage>
        <taxon>Eukaryota</taxon>
        <taxon>Viridiplantae</taxon>
        <taxon>Streptophyta</taxon>
        <taxon>Embryophyta</taxon>
        <taxon>Tracheophyta</taxon>
        <taxon>Spermatophyta</taxon>
        <taxon>Magnoliopsida</taxon>
        <taxon>Ranunculales</taxon>
        <taxon>Papaveraceae</taxon>
        <taxon>Papaveroideae</taxon>
        <taxon>Papaver</taxon>
    </lineage>
</organism>
<reference evidence="1" key="1">
    <citation type="submission" date="2022-03" db="EMBL/GenBank/DDBJ databases">
        <title>A functionally conserved STORR gene fusion in Papaver species that diverged 16.8 million years ago.</title>
        <authorList>
            <person name="Catania T."/>
        </authorList>
    </citation>
    <scope>NUCLEOTIDE SEQUENCE</scope>
    <source>
        <strain evidence="1">S-191538</strain>
    </source>
</reference>
<keyword evidence="2" id="KW-1185">Reference proteome</keyword>
<name>A0AA41W0E8_PAPNU</name>
<evidence type="ECO:0000313" key="2">
    <source>
        <dbReference type="Proteomes" id="UP001177140"/>
    </source>
</evidence>
<evidence type="ECO:0000313" key="1">
    <source>
        <dbReference type="EMBL" id="MCL7050901.1"/>
    </source>
</evidence>
<dbReference type="Proteomes" id="UP001177140">
    <property type="component" value="Unassembled WGS sequence"/>
</dbReference>
<dbReference type="EMBL" id="JAJJMA010332961">
    <property type="protein sequence ID" value="MCL7050901.1"/>
    <property type="molecule type" value="Genomic_DNA"/>
</dbReference>
<feature type="non-terminal residue" evidence="1">
    <location>
        <position position="151"/>
    </location>
</feature>